<keyword evidence="2" id="KW-1185">Reference proteome</keyword>
<protein>
    <submittedName>
        <fullName evidence="1">Uncharacterized protein</fullName>
    </submittedName>
</protein>
<evidence type="ECO:0000313" key="1">
    <source>
        <dbReference type="EMBL" id="KIM89448.1"/>
    </source>
</evidence>
<dbReference type="InParanoid" id="A0A0C3BSE3"/>
<dbReference type="AlphaFoldDB" id="A0A0C3BSE3"/>
<evidence type="ECO:0000313" key="2">
    <source>
        <dbReference type="Proteomes" id="UP000054166"/>
    </source>
</evidence>
<accession>A0A0C3BSE3</accession>
<name>A0A0C3BSE3_PILCF</name>
<dbReference type="EMBL" id="KN832975">
    <property type="protein sequence ID" value="KIM89448.1"/>
    <property type="molecule type" value="Genomic_DNA"/>
</dbReference>
<dbReference type="Proteomes" id="UP000054166">
    <property type="component" value="Unassembled WGS sequence"/>
</dbReference>
<dbReference type="HOGENOM" id="CLU_2237594_0_0_1"/>
<reference evidence="2" key="2">
    <citation type="submission" date="2015-01" db="EMBL/GenBank/DDBJ databases">
        <title>Evolutionary Origins and Diversification of the Mycorrhizal Mutualists.</title>
        <authorList>
            <consortium name="DOE Joint Genome Institute"/>
            <consortium name="Mycorrhizal Genomics Consortium"/>
            <person name="Kohler A."/>
            <person name="Kuo A."/>
            <person name="Nagy L.G."/>
            <person name="Floudas D."/>
            <person name="Copeland A."/>
            <person name="Barry K.W."/>
            <person name="Cichocki N."/>
            <person name="Veneault-Fourrey C."/>
            <person name="LaButti K."/>
            <person name="Lindquist E.A."/>
            <person name="Lipzen A."/>
            <person name="Lundell T."/>
            <person name="Morin E."/>
            <person name="Murat C."/>
            <person name="Riley R."/>
            <person name="Ohm R."/>
            <person name="Sun H."/>
            <person name="Tunlid A."/>
            <person name="Henrissat B."/>
            <person name="Grigoriev I.V."/>
            <person name="Hibbett D.S."/>
            <person name="Martin F."/>
        </authorList>
    </citation>
    <scope>NUCLEOTIDE SEQUENCE [LARGE SCALE GENOMIC DNA]</scope>
    <source>
        <strain evidence="2">F 1598</strain>
    </source>
</reference>
<gene>
    <name evidence="1" type="ORF">PILCRDRAFT_225820</name>
</gene>
<proteinExistence type="predicted"/>
<organism evidence="1 2">
    <name type="scientific">Piloderma croceum (strain F 1598)</name>
    <dbReference type="NCBI Taxonomy" id="765440"/>
    <lineage>
        <taxon>Eukaryota</taxon>
        <taxon>Fungi</taxon>
        <taxon>Dikarya</taxon>
        <taxon>Basidiomycota</taxon>
        <taxon>Agaricomycotina</taxon>
        <taxon>Agaricomycetes</taxon>
        <taxon>Agaricomycetidae</taxon>
        <taxon>Atheliales</taxon>
        <taxon>Atheliaceae</taxon>
        <taxon>Piloderma</taxon>
    </lineage>
</organism>
<sequence>MCFGYNSTLVTIARRSLPKTAPFVPLTHHRYLIGQNITLKNGYYQPALGQPTFDSLIYDEANLTATMLQMTVATQHDAKAKGVEWLENQGVKKFHLVTVTPPDTP</sequence>
<reference evidence="1 2" key="1">
    <citation type="submission" date="2014-04" db="EMBL/GenBank/DDBJ databases">
        <authorList>
            <consortium name="DOE Joint Genome Institute"/>
            <person name="Kuo A."/>
            <person name="Tarkka M."/>
            <person name="Buscot F."/>
            <person name="Kohler A."/>
            <person name="Nagy L.G."/>
            <person name="Floudas D."/>
            <person name="Copeland A."/>
            <person name="Barry K.W."/>
            <person name="Cichocki N."/>
            <person name="Veneault-Fourrey C."/>
            <person name="LaButti K."/>
            <person name="Lindquist E.A."/>
            <person name="Lipzen A."/>
            <person name="Lundell T."/>
            <person name="Morin E."/>
            <person name="Murat C."/>
            <person name="Sun H."/>
            <person name="Tunlid A."/>
            <person name="Henrissat B."/>
            <person name="Grigoriev I.V."/>
            <person name="Hibbett D.S."/>
            <person name="Martin F."/>
            <person name="Nordberg H.P."/>
            <person name="Cantor M.N."/>
            <person name="Hua S.X."/>
        </authorList>
    </citation>
    <scope>NUCLEOTIDE SEQUENCE [LARGE SCALE GENOMIC DNA]</scope>
    <source>
        <strain evidence="1 2">F 1598</strain>
    </source>
</reference>